<keyword evidence="1 6" id="KW-0808">Transferase</keyword>
<dbReference type="Gene3D" id="2.60.200.30">
    <property type="entry name" value="Probable inorganic polyphosphate/atp-NAD kinase, domain 2"/>
    <property type="match status" value="1"/>
</dbReference>
<keyword evidence="2 6" id="KW-0418">Kinase</keyword>
<dbReference type="Pfam" id="PF01513">
    <property type="entry name" value="NAD_kinase"/>
    <property type="match status" value="1"/>
</dbReference>
<reference evidence="7 8" key="1">
    <citation type="journal article" date="2012" name="Genome Biol. Evol.">
        <title>Genome Sequence of the Mesophilic Thermotogales Bacterium Mesotoga prima MesG1.Ag.4.2 Reveals the Largest Thermotogales Genome To Date.</title>
        <authorList>
            <person name="Zhaxybayeva O."/>
            <person name="Swithers K.S."/>
            <person name="Foght J."/>
            <person name="Green A.G."/>
            <person name="Bruce D."/>
            <person name="Detter C."/>
            <person name="Han S."/>
            <person name="Teshima H."/>
            <person name="Han J."/>
            <person name="Woyke T."/>
            <person name="Pitluck S."/>
            <person name="Nolan M."/>
            <person name="Ivanova N."/>
            <person name="Pati A."/>
            <person name="Land M.L."/>
            <person name="Dlutek M."/>
            <person name="Doolittle W.F."/>
            <person name="Noll K.M."/>
            <person name="Nesbo C.L."/>
        </authorList>
    </citation>
    <scope>NUCLEOTIDE SEQUENCE [LARGE SCALE GENOMIC DNA]</scope>
    <source>
        <strain evidence="8">mesG1.Ag.4.2</strain>
    </source>
</reference>
<proteinExistence type="inferred from homology"/>
<dbReference type="PANTHER" id="PTHR20275:SF0">
    <property type="entry name" value="NAD KINASE"/>
    <property type="match status" value="1"/>
</dbReference>
<feature type="binding site" evidence="6">
    <location>
        <position position="149"/>
    </location>
    <ligand>
        <name>NAD(+)</name>
        <dbReference type="ChEBI" id="CHEBI:57540"/>
    </ligand>
</feature>
<dbReference type="eggNOG" id="COG0061">
    <property type="taxonomic scope" value="Bacteria"/>
</dbReference>
<keyword evidence="6" id="KW-0547">Nucleotide-binding</keyword>
<dbReference type="SUPFAM" id="SSF111331">
    <property type="entry name" value="NAD kinase/diacylglycerol kinase-like"/>
    <property type="match status" value="1"/>
</dbReference>
<protein>
    <recommendedName>
        <fullName evidence="6">NAD kinase</fullName>
        <ecNumber evidence="6">2.7.1.23</ecNumber>
    </recommendedName>
    <alternativeName>
        <fullName evidence="6">ATP-dependent NAD kinase</fullName>
    </alternativeName>
</protein>
<accession>I2F488</accession>
<dbReference type="EMBL" id="CP003532">
    <property type="protein sequence ID" value="AFK06741.1"/>
    <property type="molecule type" value="Genomic_DNA"/>
</dbReference>
<dbReference type="InterPro" id="IPR017438">
    <property type="entry name" value="ATP-NAD_kinase_N"/>
</dbReference>
<evidence type="ECO:0000256" key="1">
    <source>
        <dbReference type="ARBA" id="ARBA00022679"/>
    </source>
</evidence>
<dbReference type="GO" id="GO:0019674">
    <property type="term" value="P:NAD+ metabolic process"/>
    <property type="evidence" value="ECO:0007669"/>
    <property type="project" value="InterPro"/>
</dbReference>
<evidence type="ECO:0000256" key="4">
    <source>
        <dbReference type="ARBA" id="ARBA00023027"/>
    </source>
</evidence>
<dbReference type="GO" id="GO:0005737">
    <property type="term" value="C:cytoplasm"/>
    <property type="evidence" value="ECO:0007669"/>
    <property type="project" value="UniProtKB-SubCell"/>
</dbReference>
<dbReference type="EC" id="2.7.1.23" evidence="6"/>
<evidence type="ECO:0000256" key="6">
    <source>
        <dbReference type="HAMAP-Rule" id="MF_00361"/>
    </source>
</evidence>
<dbReference type="GO" id="GO:0051287">
    <property type="term" value="F:NAD binding"/>
    <property type="evidence" value="ECO:0007669"/>
    <property type="project" value="UniProtKB-ARBA"/>
</dbReference>
<dbReference type="GO" id="GO:0005524">
    <property type="term" value="F:ATP binding"/>
    <property type="evidence" value="ECO:0007669"/>
    <property type="project" value="UniProtKB-KW"/>
</dbReference>
<organism evidence="7 8">
    <name type="scientific">Mesotoga prima MesG1.Ag.4.2</name>
    <dbReference type="NCBI Taxonomy" id="660470"/>
    <lineage>
        <taxon>Bacteria</taxon>
        <taxon>Thermotogati</taxon>
        <taxon>Thermotogota</taxon>
        <taxon>Thermotogae</taxon>
        <taxon>Kosmotogales</taxon>
        <taxon>Kosmotogaceae</taxon>
        <taxon>Mesotoga</taxon>
    </lineage>
</organism>
<comment type="function">
    <text evidence="6">Involved in the regulation of the intracellular balance of NAD and NADP, and is a key enzyme in the biosynthesis of NADP. Catalyzes specifically the phosphorylation on 2'-hydroxyl of the adenosine moiety of NAD to yield NADP.</text>
</comment>
<comment type="cofactor">
    <cofactor evidence="6">
        <name>a divalent metal cation</name>
        <dbReference type="ChEBI" id="CHEBI:60240"/>
    </cofactor>
</comment>
<evidence type="ECO:0000256" key="5">
    <source>
        <dbReference type="ARBA" id="ARBA00047925"/>
    </source>
</evidence>
<dbReference type="HOGENOM" id="CLU_008831_0_0_0"/>
<feature type="binding site" evidence="6">
    <location>
        <begin position="138"/>
        <end position="139"/>
    </location>
    <ligand>
        <name>NAD(+)</name>
        <dbReference type="ChEBI" id="CHEBI:57540"/>
    </ligand>
</feature>
<evidence type="ECO:0000313" key="7">
    <source>
        <dbReference type="EMBL" id="AFK06741.1"/>
    </source>
</evidence>
<sequence precursor="true">MLRRKFSFIYRGVRVMKAAVFYNRTRISAEMLDWLSREIELHKIDTSFCEDRASCSVPEQDVILTFGGDGTVLEAVQMAVLNNLPIMSFRVGSVGFLAAFELSMLHTALDLLQEGKLDGVDRNVMEISLDGTVRYALNDCVVERSTPSRTVSLSVEISGQSSYQVVGDGIIFATNTGSTAYTMAAGGALVDPEANCFQITPICPHNPFVGSIVIGASRKVRMEVKQDKGFPLEAYVDGELVSELRTGETIEVSLSDRKVTLLREGSFDFVALLKRRLAFGGRLKDDI</sequence>
<keyword evidence="6" id="KW-0067">ATP-binding</keyword>
<comment type="similarity">
    <text evidence="6">Belongs to the NAD kinase family.</text>
</comment>
<dbReference type="GO" id="GO:0046872">
    <property type="term" value="F:metal ion binding"/>
    <property type="evidence" value="ECO:0007669"/>
    <property type="project" value="UniProtKB-UniRule"/>
</dbReference>
<gene>
    <name evidence="6" type="primary">nadK</name>
    <name evidence="7" type="ORF">Theba_1036</name>
</gene>
<evidence type="ECO:0000256" key="3">
    <source>
        <dbReference type="ARBA" id="ARBA00022857"/>
    </source>
</evidence>
<comment type="subcellular location">
    <subcellularLocation>
        <location evidence="6">Cytoplasm</location>
    </subcellularLocation>
</comment>
<dbReference type="GO" id="GO:0003951">
    <property type="term" value="F:NAD+ kinase activity"/>
    <property type="evidence" value="ECO:0007669"/>
    <property type="project" value="UniProtKB-UniRule"/>
</dbReference>
<feature type="active site" description="Proton acceptor" evidence="6">
    <location>
        <position position="69"/>
    </location>
</feature>
<keyword evidence="3 6" id="KW-0521">NADP</keyword>
<dbReference type="AlphaFoldDB" id="I2F488"/>
<comment type="caution">
    <text evidence="6">Lacks conserved residue(s) required for the propagation of feature annotation.</text>
</comment>
<feature type="binding site" evidence="6">
    <location>
        <begin position="69"/>
        <end position="70"/>
    </location>
    <ligand>
        <name>NAD(+)</name>
        <dbReference type="ChEBI" id="CHEBI:57540"/>
    </ligand>
</feature>
<keyword evidence="4 6" id="KW-0520">NAD</keyword>
<comment type="catalytic activity">
    <reaction evidence="5 6">
        <text>NAD(+) + ATP = ADP + NADP(+) + H(+)</text>
        <dbReference type="Rhea" id="RHEA:18629"/>
        <dbReference type="ChEBI" id="CHEBI:15378"/>
        <dbReference type="ChEBI" id="CHEBI:30616"/>
        <dbReference type="ChEBI" id="CHEBI:57540"/>
        <dbReference type="ChEBI" id="CHEBI:58349"/>
        <dbReference type="ChEBI" id="CHEBI:456216"/>
        <dbReference type="EC" id="2.7.1.23"/>
    </reaction>
</comment>
<dbReference type="InterPro" id="IPR002504">
    <property type="entry name" value="NADK"/>
</dbReference>
<dbReference type="GO" id="GO:0006741">
    <property type="term" value="P:NADP+ biosynthetic process"/>
    <property type="evidence" value="ECO:0007669"/>
    <property type="project" value="UniProtKB-UniRule"/>
</dbReference>
<dbReference type="Pfam" id="PF20143">
    <property type="entry name" value="NAD_kinase_C"/>
    <property type="match status" value="1"/>
</dbReference>
<dbReference type="KEGG" id="mpg:Theba_1036"/>
<evidence type="ECO:0000313" key="8">
    <source>
        <dbReference type="Proteomes" id="UP000002881"/>
    </source>
</evidence>
<evidence type="ECO:0000256" key="2">
    <source>
        <dbReference type="ARBA" id="ARBA00022777"/>
    </source>
</evidence>
<dbReference type="InterPro" id="IPR017437">
    <property type="entry name" value="ATP-NAD_kinase_PpnK-typ_C"/>
</dbReference>
<dbReference type="STRING" id="660470.Theba_1036"/>
<dbReference type="HAMAP" id="MF_00361">
    <property type="entry name" value="NAD_kinase"/>
    <property type="match status" value="1"/>
</dbReference>
<dbReference type="Gene3D" id="3.40.50.10330">
    <property type="entry name" value="Probable inorganic polyphosphate/atp-NAD kinase, domain 1"/>
    <property type="match status" value="1"/>
</dbReference>
<keyword evidence="8" id="KW-1185">Reference proteome</keyword>
<feature type="binding site" evidence="6">
    <location>
        <position position="168"/>
    </location>
    <ligand>
        <name>NAD(+)</name>
        <dbReference type="ChEBI" id="CHEBI:57540"/>
    </ligand>
</feature>
<name>I2F488_9BACT</name>
<keyword evidence="6" id="KW-0963">Cytoplasm</keyword>
<dbReference type="InterPro" id="IPR016064">
    <property type="entry name" value="NAD/diacylglycerol_kinase_sf"/>
</dbReference>
<dbReference type="PANTHER" id="PTHR20275">
    <property type="entry name" value="NAD KINASE"/>
    <property type="match status" value="1"/>
</dbReference>
<dbReference type="Proteomes" id="UP000002881">
    <property type="component" value="Chromosome"/>
</dbReference>